<sequence length="113" mass="12970">MSDSWKPVTYVQLINLMSHNESQLEEGVRPLWNAIRLPAAELWQQHPWGNEGCGFWVLATAGRHCIYYNDITEGFSVGQFERWGHIINYQKSKAGLQYAIDSLLQQESLTETA</sequence>
<accession>A0A1N7MJG3</accession>
<dbReference type="EMBL" id="FTOH01000005">
    <property type="protein sequence ID" value="SIS86253.1"/>
    <property type="molecule type" value="Genomic_DNA"/>
</dbReference>
<name>A0A1N7MJG3_9GAMM</name>
<reference evidence="2" key="1">
    <citation type="submission" date="2017-01" db="EMBL/GenBank/DDBJ databases">
        <authorList>
            <person name="Varghese N."/>
            <person name="Submissions S."/>
        </authorList>
    </citation>
    <scope>NUCLEOTIDE SEQUENCE [LARGE SCALE GENOMIC DNA]</scope>
    <source>
        <strain evidence="2">DSM 24913</strain>
    </source>
</reference>
<protein>
    <submittedName>
        <fullName evidence="1">Uncharacterized protein</fullName>
    </submittedName>
</protein>
<organism evidence="1 2">
    <name type="scientific">Thalassolituus maritimus</name>
    <dbReference type="NCBI Taxonomy" id="484498"/>
    <lineage>
        <taxon>Bacteria</taxon>
        <taxon>Pseudomonadati</taxon>
        <taxon>Pseudomonadota</taxon>
        <taxon>Gammaproteobacteria</taxon>
        <taxon>Oceanospirillales</taxon>
        <taxon>Oceanospirillaceae</taxon>
        <taxon>Thalassolituus</taxon>
    </lineage>
</organism>
<evidence type="ECO:0000313" key="1">
    <source>
        <dbReference type="EMBL" id="SIS86253.1"/>
    </source>
</evidence>
<dbReference type="Proteomes" id="UP000185639">
    <property type="component" value="Unassembled WGS sequence"/>
</dbReference>
<proteinExistence type="predicted"/>
<dbReference type="RefSeq" id="WP_076515611.1">
    <property type="nucleotide sequence ID" value="NZ_FTOH01000005.1"/>
</dbReference>
<dbReference type="OrthoDB" id="8617543at2"/>
<evidence type="ECO:0000313" key="2">
    <source>
        <dbReference type="Proteomes" id="UP000185639"/>
    </source>
</evidence>
<keyword evidence="2" id="KW-1185">Reference proteome</keyword>
<dbReference type="STRING" id="484498.SAMN05421686_105232"/>
<dbReference type="AlphaFoldDB" id="A0A1N7MJG3"/>
<gene>
    <name evidence="1" type="ORF">SAMN05421686_105232</name>
</gene>